<proteinExistence type="predicted"/>
<gene>
    <name evidence="1" type="ORF">P4O66_019112</name>
</gene>
<protein>
    <submittedName>
        <fullName evidence="1">Uncharacterized protein</fullName>
    </submittedName>
</protein>
<evidence type="ECO:0000313" key="2">
    <source>
        <dbReference type="Proteomes" id="UP001239994"/>
    </source>
</evidence>
<name>A0AAD8YQR2_9TELE</name>
<accession>A0AAD8YQR2</accession>
<sequence length="111" mass="12780">MKGIGFKWDRNGKSISSLSRFKKTLAKSSCIITWFGNCTTFDRKTLQRIVRTAEKIIEVSLPSITNIYITRCIRKATNIEVFTLLPSGRRYRSIQSRTFRLCNSIRLLNSG</sequence>
<reference evidence="1" key="1">
    <citation type="submission" date="2023-03" db="EMBL/GenBank/DDBJ databases">
        <title>Electrophorus voltai genome.</title>
        <authorList>
            <person name="Bian C."/>
        </authorList>
    </citation>
    <scope>NUCLEOTIDE SEQUENCE</scope>
    <source>
        <strain evidence="1">CB-2022</strain>
        <tissue evidence="1">Muscle</tissue>
    </source>
</reference>
<evidence type="ECO:0000313" key="1">
    <source>
        <dbReference type="EMBL" id="KAK1784313.1"/>
    </source>
</evidence>
<dbReference type="EMBL" id="JAROKS010000298">
    <property type="protein sequence ID" value="KAK1784313.1"/>
    <property type="molecule type" value="Genomic_DNA"/>
</dbReference>
<comment type="caution">
    <text evidence="1">The sequence shown here is derived from an EMBL/GenBank/DDBJ whole genome shotgun (WGS) entry which is preliminary data.</text>
</comment>
<keyword evidence="2" id="KW-1185">Reference proteome</keyword>
<organism evidence="1 2">
    <name type="scientific">Electrophorus voltai</name>
    <dbReference type="NCBI Taxonomy" id="2609070"/>
    <lineage>
        <taxon>Eukaryota</taxon>
        <taxon>Metazoa</taxon>
        <taxon>Chordata</taxon>
        <taxon>Craniata</taxon>
        <taxon>Vertebrata</taxon>
        <taxon>Euteleostomi</taxon>
        <taxon>Actinopterygii</taxon>
        <taxon>Neopterygii</taxon>
        <taxon>Teleostei</taxon>
        <taxon>Ostariophysi</taxon>
        <taxon>Gymnotiformes</taxon>
        <taxon>Gymnotoidei</taxon>
        <taxon>Gymnotidae</taxon>
        <taxon>Electrophorus</taxon>
    </lineage>
</organism>
<dbReference type="AlphaFoldDB" id="A0AAD8YQR2"/>
<dbReference type="Proteomes" id="UP001239994">
    <property type="component" value="Unassembled WGS sequence"/>
</dbReference>